<evidence type="ECO:0000256" key="1">
    <source>
        <dbReference type="SAM" id="Phobius"/>
    </source>
</evidence>
<keyword evidence="1" id="KW-0472">Membrane</keyword>
<organism evidence="2">
    <name type="scientific">candidate division WOR-3 bacterium</name>
    <dbReference type="NCBI Taxonomy" id="2052148"/>
    <lineage>
        <taxon>Bacteria</taxon>
        <taxon>Bacteria division WOR-3</taxon>
    </lineage>
</organism>
<keyword evidence="1" id="KW-1133">Transmembrane helix</keyword>
<keyword evidence="1" id="KW-0812">Transmembrane</keyword>
<accession>A0A7C0VAS1</accession>
<evidence type="ECO:0000313" key="2">
    <source>
        <dbReference type="EMBL" id="HDI83072.1"/>
    </source>
</evidence>
<comment type="caution">
    <text evidence="2">The sequence shown here is derived from an EMBL/GenBank/DDBJ whole genome shotgun (WGS) entry which is preliminary data.</text>
</comment>
<sequence>MIIPIASETYIRRFPLVTTVIIALNFLIFFITYPVMTRQQKEYSRVQFKLRKLEYTIFIRNMDSFPEIAEEGVEPAIFADSIHAKIASGEVPLSDEEYDYWEELNNKL</sequence>
<feature type="non-terminal residue" evidence="2">
    <location>
        <position position="108"/>
    </location>
</feature>
<feature type="transmembrane region" description="Helical" evidence="1">
    <location>
        <begin position="14"/>
        <end position="35"/>
    </location>
</feature>
<name>A0A7C0VAS1_UNCW3</name>
<reference evidence="2" key="1">
    <citation type="journal article" date="2020" name="mSystems">
        <title>Genome- and Community-Level Interaction Insights into Carbon Utilization and Element Cycling Functions of Hydrothermarchaeota in Hydrothermal Sediment.</title>
        <authorList>
            <person name="Zhou Z."/>
            <person name="Liu Y."/>
            <person name="Xu W."/>
            <person name="Pan J."/>
            <person name="Luo Z.H."/>
            <person name="Li M."/>
        </authorList>
    </citation>
    <scope>NUCLEOTIDE SEQUENCE [LARGE SCALE GENOMIC DNA]</scope>
    <source>
        <strain evidence="2">HyVt-102</strain>
    </source>
</reference>
<proteinExistence type="predicted"/>
<dbReference type="Proteomes" id="UP000885847">
    <property type="component" value="Unassembled WGS sequence"/>
</dbReference>
<gene>
    <name evidence="2" type="ORF">ENF18_04690</name>
</gene>
<protein>
    <submittedName>
        <fullName evidence="2">Uncharacterized protein</fullName>
    </submittedName>
</protein>
<dbReference type="AlphaFoldDB" id="A0A7C0VAS1"/>
<dbReference type="EMBL" id="DQWE01000226">
    <property type="protein sequence ID" value="HDI83072.1"/>
    <property type="molecule type" value="Genomic_DNA"/>
</dbReference>